<comment type="caution">
    <text evidence="2">The sequence shown here is derived from an EMBL/GenBank/DDBJ whole genome shotgun (WGS) entry which is preliminary data.</text>
</comment>
<keyword evidence="3" id="KW-1185">Reference proteome</keyword>
<feature type="transmembrane region" description="Helical" evidence="1">
    <location>
        <begin position="47"/>
        <end position="71"/>
    </location>
</feature>
<dbReference type="InterPro" id="IPR021306">
    <property type="entry name" value="DUF2878"/>
</dbReference>
<feature type="transmembrane region" description="Helical" evidence="1">
    <location>
        <begin position="77"/>
        <end position="96"/>
    </location>
</feature>
<keyword evidence="1" id="KW-1133">Transmembrane helix</keyword>
<feature type="transmembrane region" description="Helical" evidence="1">
    <location>
        <begin position="108"/>
        <end position="125"/>
    </location>
</feature>
<dbReference type="Pfam" id="PF11086">
    <property type="entry name" value="DUF2878"/>
    <property type="match status" value="1"/>
</dbReference>
<keyword evidence="1" id="KW-0472">Membrane</keyword>
<dbReference type="EMBL" id="JABBXD010000001">
    <property type="protein sequence ID" value="MBD3584627.1"/>
    <property type="molecule type" value="Genomic_DNA"/>
</dbReference>
<sequence length="178" mass="20173">MLNKAANFIWFQTIWFLAIFTQYEFIWVIGLLFVAFFLISPAKTRDMVLLTIVIVLGCVVDSALTLANLFLFNSAVFVVPIPFWLIALWGAFGLTLPYSLNYLQSKTLLCALLGAIFGPISYWAGERFGAVVFPQSLGLTLFTLAIVWAAIFPLCMVLTRYVETYFKDKSQLKRQEKS</sequence>
<evidence type="ECO:0000313" key="2">
    <source>
        <dbReference type="EMBL" id="MBD3584627.1"/>
    </source>
</evidence>
<proteinExistence type="predicted"/>
<feature type="transmembrane region" description="Helical" evidence="1">
    <location>
        <begin position="137"/>
        <end position="159"/>
    </location>
</feature>
<accession>A0ABR8LEB2</accession>
<dbReference type="RefSeq" id="WP_191022075.1">
    <property type="nucleotide sequence ID" value="NZ_JABBXD010000001.1"/>
</dbReference>
<organism evidence="2 3">
    <name type="scientific">Salinimonas profundi</name>
    <dbReference type="NCBI Taxonomy" id="2729140"/>
    <lineage>
        <taxon>Bacteria</taxon>
        <taxon>Pseudomonadati</taxon>
        <taxon>Pseudomonadota</taxon>
        <taxon>Gammaproteobacteria</taxon>
        <taxon>Alteromonadales</taxon>
        <taxon>Alteromonadaceae</taxon>
        <taxon>Alteromonas/Salinimonas group</taxon>
        <taxon>Salinimonas</taxon>
    </lineage>
</organism>
<protein>
    <submittedName>
        <fullName evidence="2">DUF2878 domain-containing protein</fullName>
    </submittedName>
</protein>
<feature type="transmembrane region" description="Helical" evidence="1">
    <location>
        <begin position="14"/>
        <end position="40"/>
    </location>
</feature>
<evidence type="ECO:0000256" key="1">
    <source>
        <dbReference type="SAM" id="Phobius"/>
    </source>
</evidence>
<dbReference type="Proteomes" id="UP000624419">
    <property type="component" value="Unassembled WGS sequence"/>
</dbReference>
<reference evidence="2 3" key="1">
    <citation type="submission" date="2020-04" db="EMBL/GenBank/DDBJ databases">
        <title>Salinimonas sp. HHU 13199.</title>
        <authorList>
            <person name="Cui X."/>
            <person name="Zhang D."/>
        </authorList>
    </citation>
    <scope>NUCLEOTIDE SEQUENCE [LARGE SCALE GENOMIC DNA]</scope>
    <source>
        <strain evidence="2 3">HHU 13199</strain>
    </source>
</reference>
<gene>
    <name evidence="2" type="ORF">HHX48_02620</name>
</gene>
<name>A0ABR8LEB2_9ALTE</name>
<evidence type="ECO:0000313" key="3">
    <source>
        <dbReference type="Proteomes" id="UP000624419"/>
    </source>
</evidence>
<keyword evidence="1" id="KW-0812">Transmembrane</keyword>